<dbReference type="RefSeq" id="WP_109744833.1">
    <property type="nucleotide sequence ID" value="NZ_QGGO01000031.1"/>
</dbReference>
<dbReference type="InterPro" id="IPR029058">
    <property type="entry name" value="AB_hydrolase_fold"/>
</dbReference>
<reference evidence="2 3" key="1">
    <citation type="submission" date="2018-05" db="EMBL/GenBank/DDBJ databases">
        <title>Genomic Encyclopedia of Archaeal and Bacterial Type Strains, Phase II (KMG-II): from individual species to whole genera.</title>
        <authorList>
            <person name="Goeker M."/>
        </authorList>
    </citation>
    <scope>NUCLEOTIDE SEQUENCE [LARGE SCALE GENOMIC DNA]</scope>
    <source>
        <strain evidence="2 3">DSM 22214</strain>
    </source>
</reference>
<proteinExistence type="predicted"/>
<organism evidence="2 3">
    <name type="scientific">Arcicella aurantiaca</name>
    <dbReference type="NCBI Taxonomy" id="591202"/>
    <lineage>
        <taxon>Bacteria</taxon>
        <taxon>Pseudomonadati</taxon>
        <taxon>Bacteroidota</taxon>
        <taxon>Cytophagia</taxon>
        <taxon>Cytophagales</taxon>
        <taxon>Flectobacillaceae</taxon>
        <taxon>Arcicella</taxon>
    </lineage>
</organism>
<dbReference type="Gene3D" id="3.40.50.1820">
    <property type="entry name" value="alpha/beta hydrolase"/>
    <property type="match status" value="1"/>
</dbReference>
<evidence type="ECO:0000313" key="2">
    <source>
        <dbReference type="EMBL" id="PWK18147.1"/>
    </source>
</evidence>
<protein>
    <recommendedName>
        <fullName evidence="1">Serine aminopeptidase S33 domain-containing protein</fullName>
    </recommendedName>
</protein>
<accession>A0A316DIR6</accession>
<sequence length="267" mass="31118">MKIIRNVLIYFVLACVALLALAIIFQEKLIFRNTKLTMDYQFQFKSDFEEIWLEPEAGVRLNGLYFKTDSTHRKGLIIYFHGNADDLKRWGKYAEDFTKNNYDVLMFDYREFGKSTGTLSEKALHTDARYVYSWAKKRFPEDKIVVYGRSLGTGIATRLASENNPKMLLLETPYFSLIDVGESYFPMLPYNLLLRYKMRTDLCIQAVKCPIHLFHGTKDEVVPYQSSIKLAKLLNKKPSEILTTIPEGKHKNLGEFQAYHRALKRLL</sequence>
<feature type="domain" description="Serine aminopeptidase S33" evidence="1">
    <location>
        <begin position="72"/>
        <end position="175"/>
    </location>
</feature>
<dbReference type="EMBL" id="QGGO01000031">
    <property type="protein sequence ID" value="PWK18147.1"/>
    <property type="molecule type" value="Genomic_DNA"/>
</dbReference>
<dbReference type="PANTHER" id="PTHR12277:SF81">
    <property type="entry name" value="PROTEIN ABHD13"/>
    <property type="match status" value="1"/>
</dbReference>
<name>A0A316DIR6_9BACT</name>
<dbReference type="Pfam" id="PF12146">
    <property type="entry name" value="Hydrolase_4"/>
    <property type="match status" value="1"/>
</dbReference>
<keyword evidence="3" id="KW-1185">Reference proteome</keyword>
<dbReference type="PANTHER" id="PTHR12277">
    <property type="entry name" value="ALPHA/BETA HYDROLASE DOMAIN-CONTAINING PROTEIN"/>
    <property type="match status" value="1"/>
</dbReference>
<gene>
    <name evidence="2" type="ORF">LV89_04174</name>
</gene>
<evidence type="ECO:0000259" key="1">
    <source>
        <dbReference type="Pfam" id="PF12146"/>
    </source>
</evidence>
<dbReference type="AlphaFoldDB" id="A0A316DIR6"/>
<evidence type="ECO:0000313" key="3">
    <source>
        <dbReference type="Proteomes" id="UP000245489"/>
    </source>
</evidence>
<dbReference type="SUPFAM" id="SSF53474">
    <property type="entry name" value="alpha/beta-Hydrolases"/>
    <property type="match status" value="1"/>
</dbReference>
<dbReference type="Proteomes" id="UP000245489">
    <property type="component" value="Unassembled WGS sequence"/>
</dbReference>
<comment type="caution">
    <text evidence="2">The sequence shown here is derived from an EMBL/GenBank/DDBJ whole genome shotgun (WGS) entry which is preliminary data.</text>
</comment>
<dbReference type="InterPro" id="IPR022742">
    <property type="entry name" value="Hydrolase_4"/>
</dbReference>
<dbReference type="OrthoDB" id="9777090at2"/>